<dbReference type="InterPro" id="IPR032675">
    <property type="entry name" value="LRR_dom_sf"/>
</dbReference>
<dbReference type="InterPro" id="IPR036047">
    <property type="entry name" value="F-box-like_dom_sf"/>
</dbReference>
<dbReference type="HOGENOM" id="CLU_018544_14_1_1"/>
<feature type="domain" description="F-box" evidence="1">
    <location>
        <begin position="30"/>
        <end position="77"/>
    </location>
</feature>
<dbReference type="EMBL" id="KN831792">
    <property type="protein sequence ID" value="KIM38119.1"/>
    <property type="molecule type" value="Genomic_DNA"/>
</dbReference>
<sequence length="451" mass="51060">MELEQKMQELQERRRQLRTKMNANHDPFVLKLPPEIAAHILHLSMGEWFTPFILGAVCRGWRQLTRSTPQLWSQLVFSPPDPDSMMMETLPHLIIDFLERSSGSPLSLQVSYRGPPHPLPKGSLSIINALNQHSGRWHDVSFTLPPVYLRRLRPTSPPQNLQNISIWDPKEYDDDATTATFDPLVFSMDARPGPMKFTVIFIPLKAVDISWDRLVHLNVTSTSFDSLPEIIRDSPLLETCSLFNITLPVNVSETIIRHPRLRTFKLVYISDEAFTKILNSLEFPSLELWRLELVENGFGLDAAVSFLKRSGSGLKTLDLVNIPASASEDVVPLLQATPHLQCLRVEKSFSSVTDNILKGMSAAASHPTSQTSNTTGFLSELQSLEVFGDDLDAWACIPLIYRSPHRKLLSLDINMYRGRIRDELLLRELGELVDQGIKLRISSRRKLSPTI</sequence>
<dbReference type="AlphaFoldDB" id="A0A0C3C1P0"/>
<gene>
    <name evidence="2" type="ORF">M413DRAFT_246592</name>
</gene>
<dbReference type="PANTHER" id="PTHR38926">
    <property type="entry name" value="F-BOX DOMAIN CONTAINING PROTEIN, EXPRESSED"/>
    <property type="match status" value="1"/>
</dbReference>
<proteinExistence type="predicted"/>
<dbReference type="Pfam" id="PF12937">
    <property type="entry name" value="F-box-like"/>
    <property type="match status" value="1"/>
</dbReference>
<dbReference type="InterPro" id="IPR001810">
    <property type="entry name" value="F-box_dom"/>
</dbReference>
<keyword evidence="3" id="KW-1185">Reference proteome</keyword>
<dbReference type="SUPFAM" id="SSF52047">
    <property type="entry name" value="RNI-like"/>
    <property type="match status" value="1"/>
</dbReference>
<name>A0A0C3C1P0_HEBCY</name>
<organism evidence="2 3">
    <name type="scientific">Hebeloma cylindrosporum</name>
    <dbReference type="NCBI Taxonomy" id="76867"/>
    <lineage>
        <taxon>Eukaryota</taxon>
        <taxon>Fungi</taxon>
        <taxon>Dikarya</taxon>
        <taxon>Basidiomycota</taxon>
        <taxon>Agaricomycotina</taxon>
        <taxon>Agaricomycetes</taxon>
        <taxon>Agaricomycetidae</taxon>
        <taxon>Agaricales</taxon>
        <taxon>Agaricineae</taxon>
        <taxon>Hymenogastraceae</taxon>
        <taxon>Hebeloma</taxon>
    </lineage>
</organism>
<dbReference type="PANTHER" id="PTHR38926:SF5">
    <property type="entry name" value="F-BOX AND LEUCINE-RICH REPEAT PROTEIN 6"/>
    <property type="match status" value="1"/>
</dbReference>
<evidence type="ECO:0000313" key="2">
    <source>
        <dbReference type="EMBL" id="KIM38119.1"/>
    </source>
</evidence>
<reference evidence="2 3" key="1">
    <citation type="submission" date="2014-04" db="EMBL/GenBank/DDBJ databases">
        <authorList>
            <consortium name="DOE Joint Genome Institute"/>
            <person name="Kuo A."/>
            <person name="Gay G."/>
            <person name="Dore J."/>
            <person name="Kohler A."/>
            <person name="Nagy L.G."/>
            <person name="Floudas D."/>
            <person name="Copeland A."/>
            <person name="Barry K.W."/>
            <person name="Cichocki N."/>
            <person name="Veneault-Fourrey C."/>
            <person name="LaButti K."/>
            <person name="Lindquist E.A."/>
            <person name="Lipzen A."/>
            <person name="Lundell T."/>
            <person name="Morin E."/>
            <person name="Murat C."/>
            <person name="Sun H."/>
            <person name="Tunlid A."/>
            <person name="Henrissat B."/>
            <person name="Grigoriev I.V."/>
            <person name="Hibbett D.S."/>
            <person name="Martin F."/>
            <person name="Nordberg H.P."/>
            <person name="Cantor M.N."/>
            <person name="Hua S.X."/>
        </authorList>
    </citation>
    <scope>NUCLEOTIDE SEQUENCE [LARGE SCALE GENOMIC DNA]</scope>
    <source>
        <strain evidence="3">h7</strain>
    </source>
</reference>
<dbReference type="SUPFAM" id="SSF81383">
    <property type="entry name" value="F-box domain"/>
    <property type="match status" value="1"/>
</dbReference>
<reference evidence="3" key="2">
    <citation type="submission" date="2015-01" db="EMBL/GenBank/DDBJ databases">
        <title>Evolutionary Origins and Diversification of the Mycorrhizal Mutualists.</title>
        <authorList>
            <consortium name="DOE Joint Genome Institute"/>
            <consortium name="Mycorrhizal Genomics Consortium"/>
            <person name="Kohler A."/>
            <person name="Kuo A."/>
            <person name="Nagy L.G."/>
            <person name="Floudas D."/>
            <person name="Copeland A."/>
            <person name="Barry K.W."/>
            <person name="Cichocki N."/>
            <person name="Veneault-Fourrey C."/>
            <person name="LaButti K."/>
            <person name="Lindquist E.A."/>
            <person name="Lipzen A."/>
            <person name="Lundell T."/>
            <person name="Morin E."/>
            <person name="Murat C."/>
            <person name="Riley R."/>
            <person name="Ohm R."/>
            <person name="Sun H."/>
            <person name="Tunlid A."/>
            <person name="Henrissat B."/>
            <person name="Grigoriev I.V."/>
            <person name="Hibbett D.S."/>
            <person name="Martin F."/>
        </authorList>
    </citation>
    <scope>NUCLEOTIDE SEQUENCE [LARGE SCALE GENOMIC DNA]</scope>
    <source>
        <strain evidence="3">h7</strain>
    </source>
</reference>
<dbReference type="Gene3D" id="3.80.10.10">
    <property type="entry name" value="Ribonuclease Inhibitor"/>
    <property type="match status" value="1"/>
</dbReference>
<dbReference type="OrthoDB" id="2269034at2759"/>
<dbReference type="Proteomes" id="UP000053424">
    <property type="component" value="Unassembled WGS sequence"/>
</dbReference>
<accession>A0A0C3C1P0</accession>
<evidence type="ECO:0000259" key="1">
    <source>
        <dbReference type="Pfam" id="PF12937"/>
    </source>
</evidence>
<evidence type="ECO:0000313" key="3">
    <source>
        <dbReference type="Proteomes" id="UP000053424"/>
    </source>
</evidence>
<protein>
    <recommendedName>
        <fullName evidence="1">F-box domain-containing protein</fullName>
    </recommendedName>
</protein>